<keyword evidence="3" id="KW-0611">Plant defense</keyword>
<dbReference type="PANTHER" id="PTHR11017">
    <property type="entry name" value="LEUCINE-RICH REPEAT-CONTAINING PROTEIN"/>
    <property type="match status" value="1"/>
</dbReference>
<dbReference type="SUPFAM" id="SSF52200">
    <property type="entry name" value="Toll/Interleukin receptor TIR domain"/>
    <property type="match status" value="1"/>
</dbReference>
<dbReference type="OrthoDB" id="1109478at2759"/>
<keyword evidence="2" id="KW-0378">Hydrolase</keyword>
<proteinExistence type="predicted"/>
<dbReference type="PROSITE" id="PS50104">
    <property type="entry name" value="TIR"/>
    <property type="match status" value="1"/>
</dbReference>
<evidence type="ECO:0000256" key="3">
    <source>
        <dbReference type="ARBA" id="ARBA00022821"/>
    </source>
</evidence>
<feature type="domain" description="TIR" evidence="5">
    <location>
        <begin position="16"/>
        <end position="180"/>
    </location>
</feature>
<sequence>MVSPSSSSSCSSSCNWSYDVFPSFSGEDVHKTFLSHFLKELDGKLIIAFKENEIDRSLSIGHELMQAIRDSRIAVVVFSQNYASSTWCLNELLKIVKCKKDLGQLVIPIFYRLDPTHVRKQTGDFGDIFNKTCEYKTEDAKTRWRGALTDVVKILGYHIVTGANEAGMIEEIANDVLGNLQLSPSDNDFDEFVGIEDHIKKMSSLLSLESEEVRMVGMWGTSGIGKTIIARALYSRLSRQFQSKIFIDRVFISRSKEGADLVDYNMKLHLQRHFLAQLLGKKDIKVDNSIGAIEKMLKHQKYLIIIDDLDDQDVLDAIVGRSQWFGNGSRIIVVTKNKHLLRDHGIDHIYEVCLPSYELALKMFCRSAFMKNSPPHGFLELASEVVSCAGY</sequence>
<dbReference type="Gene3D" id="3.40.50.10140">
    <property type="entry name" value="Toll/interleukin-1 receptor homology (TIR) domain"/>
    <property type="match status" value="1"/>
</dbReference>
<dbReference type="SMART" id="SM00255">
    <property type="entry name" value="TIR"/>
    <property type="match status" value="1"/>
</dbReference>
<dbReference type="FunFam" id="3.40.50.10140:FF:000007">
    <property type="entry name" value="Disease resistance protein (TIR-NBS-LRR class)"/>
    <property type="match status" value="1"/>
</dbReference>
<dbReference type="GO" id="GO:0006952">
    <property type="term" value="P:defense response"/>
    <property type="evidence" value="ECO:0007669"/>
    <property type="project" value="UniProtKB-KW"/>
</dbReference>
<evidence type="ECO:0000313" key="6">
    <source>
        <dbReference type="EMBL" id="KAG2303908.1"/>
    </source>
</evidence>
<evidence type="ECO:0000256" key="1">
    <source>
        <dbReference type="ARBA" id="ARBA00022737"/>
    </source>
</evidence>
<dbReference type="FunFam" id="3.40.50.300:FF:001002">
    <property type="entry name" value="Disease resistance protein (TIR-NBS-LRR class)"/>
    <property type="match status" value="1"/>
</dbReference>
<dbReference type="SUPFAM" id="SSF52540">
    <property type="entry name" value="P-loop containing nucleoside triphosphate hydrolases"/>
    <property type="match status" value="1"/>
</dbReference>
<evidence type="ECO:0000256" key="4">
    <source>
        <dbReference type="ARBA" id="ARBA00023027"/>
    </source>
</evidence>
<dbReference type="GO" id="GO:0016787">
    <property type="term" value="F:hydrolase activity"/>
    <property type="evidence" value="ECO:0007669"/>
    <property type="project" value="UniProtKB-KW"/>
</dbReference>
<dbReference type="InterPro" id="IPR000157">
    <property type="entry name" value="TIR_dom"/>
</dbReference>
<dbReference type="InterPro" id="IPR035897">
    <property type="entry name" value="Toll_tir_struct_dom_sf"/>
</dbReference>
<comment type="caution">
    <text evidence="6">The sequence shown here is derived from an EMBL/GenBank/DDBJ whole genome shotgun (WGS) entry which is preliminary data.</text>
</comment>
<protein>
    <recommendedName>
        <fullName evidence="5">TIR domain-containing protein</fullName>
    </recommendedName>
</protein>
<dbReference type="Pfam" id="PF00931">
    <property type="entry name" value="NB-ARC"/>
    <property type="match status" value="1"/>
</dbReference>
<keyword evidence="7" id="KW-1185">Reference proteome</keyword>
<dbReference type="InterPro" id="IPR027417">
    <property type="entry name" value="P-loop_NTPase"/>
</dbReference>
<dbReference type="PRINTS" id="PR00364">
    <property type="entry name" value="DISEASERSIST"/>
</dbReference>
<keyword evidence="4" id="KW-0520">NAD</keyword>
<evidence type="ECO:0000259" key="5">
    <source>
        <dbReference type="PROSITE" id="PS50104"/>
    </source>
</evidence>
<dbReference type="GO" id="GO:0043531">
    <property type="term" value="F:ADP binding"/>
    <property type="evidence" value="ECO:0007669"/>
    <property type="project" value="InterPro"/>
</dbReference>
<dbReference type="GO" id="GO:0007165">
    <property type="term" value="P:signal transduction"/>
    <property type="evidence" value="ECO:0007669"/>
    <property type="project" value="InterPro"/>
</dbReference>
<gene>
    <name evidence="6" type="ORF">Bca52824_032559</name>
</gene>
<dbReference type="InterPro" id="IPR044974">
    <property type="entry name" value="Disease_R_plants"/>
</dbReference>
<dbReference type="PANTHER" id="PTHR11017:SF227">
    <property type="entry name" value="DISEASE RESISTANCE PROTEIN RPS6"/>
    <property type="match status" value="1"/>
</dbReference>
<reference evidence="6 7" key="1">
    <citation type="submission" date="2020-02" db="EMBL/GenBank/DDBJ databases">
        <authorList>
            <person name="Ma Q."/>
            <person name="Huang Y."/>
            <person name="Song X."/>
            <person name="Pei D."/>
        </authorList>
    </citation>
    <scope>NUCLEOTIDE SEQUENCE [LARGE SCALE GENOMIC DNA]</scope>
    <source>
        <strain evidence="6">Sxm20200214</strain>
        <tissue evidence="6">Leaf</tissue>
    </source>
</reference>
<dbReference type="InterPro" id="IPR002182">
    <property type="entry name" value="NB-ARC"/>
</dbReference>
<keyword evidence="1" id="KW-0677">Repeat</keyword>
<evidence type="ECO:0000256" key="2">
    <source>
        <dbReference type="ARBA" id="ARBA00022801"/>
    </source>
</evidence>
<dbReference type="Pfam" id="PF01582">
    <property type="entry name" value="TIR"/>
    <property type="match status" value="1"/>
</dbReference>
<dbReference type="Gene3D" id="3.40.50.300">
    <property type="entry name" value="P-loop containing nucleotide triphosphate hydrolases"/>
    <property type="match status" value="1"/>
</dbReference>
<dbReference type="AlphaFoldDB" id="A0A8X7SAG4"/>
<name>A0A8X7SAG4_BRACI</name>
<dbReference type="EMBL" id="JAAMPC010000007">
    <property type="protein sequence ID" value="KAG2303908.1"/>
    <property type="molecule type" value="Genomic_DNA"/>
</dbReference>
<evidence type="ECO:0000313" key="7">
    <source>
        <dbReference type="Proteomes" id="UP000886595"/>
    </source>
</evidence>
<accession>A0A8X7SAG4</accession>
<organism evidence="6 7">
    <name type="scientific">Brassica carinata</name>
    <name type="common">Ethiopian mustard</name>
    <name type="synonym">Abyssinian cabbage</name>
    <dbReference type="NCBI Taxonomy" id="52824"/>
    <lineage>
        <taxon>Eukaryota</taxon>
        <taxon>Viridiplantae</taxon>
        <taxon>Streptophyta</taxon>
        <taxon>Embryophyta</taxon>
        <taxon>Tracheophyta</taxon>
        <taxon>Spermatophyta</taxon>
        <taxon>Magnoliopsida</taxon>
        <taxon>eudicotyledons</taxon>
        <taxon>Gunneridae</taxon>
        <taxon>Pentapetalae</taxon>
        <taxon>rosids</taxon>
        <taxon>malvids</taxon>
        <taxon>Brassicales</taxon>
        <taxon>Brassicaceae</taxon>
        <taxon>Brassiceae</taxon>
        <taxon>Brassica</taxon>
    </lineage>
</organism>
<dbReference type="Proteomes" id="UP000886595">
    <property type="component" value="Unassembled WGS sequence"/>
</dbReference>